<feature type="transmembrane region" description="Helical" evidence="1">
    <location>
        <begin position="12"/>
        <end position="30"/>
    </location>
</feature>
<protein>
    <submittedName>
        <fullName evidence="3">Histidine kinase</fullName>
    </submittedName>
</protein>
<feature type="transmembrane region" description="Helical" evidence="1">
    <location>
        <begin position="36"/>
        <end position="59"/>
    </location>
</feature>
<keyword evidence="4" id="KW-1185">Reference proteome</keyword>
<evidence type="ECO:0000256" key="1">
    <source>
        <dbReference type="SAM" id="Phobius"/>
    </source>
</evidence>
<evidence type="ECO:0000313" key="4">
    <source>
        <dbReference type="Proteomes" id="UP001324380"/>
    </source>
</evidence>
<evidence type="ECO:0000313" key="3">
    <source>
        <dbReference type="EMBL" id="WPU92851.1"/>
    </source>
</evidence>
<keyword evidence="3" id="KW-0808">Transferase</keyword>
<dbReference type="InterPro" id="IPR036890">
    <property type="entry name" value="HATPase_C_sf"/>
</dbReference>
<dbReference type="PANTHER" id="PTHR34220">
    <property type="entry name" value="SENSOR HISTIDINE KINASE YPDA"/>
    <property type="match status" value="1"/>
</dbReference>
<dbReference type="EMBL" id="CP139558">
    <property type="protein sequence ID" value="WPU92851.1"/>
    <property type="molecule type" value="Genomic_DNA"/>
</dbReference>
<dbReference type="Proteomes" id="UP001324380">
    <property type="component" value="Chromosome"/>
</dbReference>
<keyword evidence="1" id="KW-0812">Transmembrane</keyword>
<accession>A0ABZ0TJ59</accession>
<dbReference type="Pfam" id="PF06580">
    <property type="entry name" value="His_kinase"/>
    <property type="match status" value="1"/>
</dbReference>
<feature type="transmembrane region" description="Helical" evidence="1">
    <location>
        <begin position="109"/>
        <end position="134"/>
    </location>
</feature>
<name>A0ABZ0TJ59_9SPHI</name>
<organism evidence="3 4">
    <name type="scientific">Mucilaginibacter sabulilitoris</name>
    <dbReference type="NCBI Taxonomy" id="1173583"/>
    <lineage>
        <taxon>Bacteria</taxon>
        <taxon>Pseudomonadati</taxon>
        <taxon>Bacteroidota</taxon>
        <taxon>Sphingobacteriia</taxon>
        <taxon>Sphingobacteriales</taxon>
        <taxon>Sphingobacteriaceae</taxon>
        <taxon>Mucilaginibacter</taxon>
    </lineage>
</organism>
<gene>
    <name evidence="3" type="ORF">SNE25_26355</name>
</gene>
<dbReference type="InterPro" id="IPR010559">
    <property type="entry name" value="Sig_transdc_His_kin_internal"/>
</dbReference>
<feature type="transmembrane region" description="Helical" evidence="1">
    <location>
        <begin position="71"/>
        <end position="89"/>
    </location>
</feature>
<keyword evidence="1" id="KW-1133">Transmembrane helix</keyword>
<reference evidence="3 4" key="1">
    <citation type="submission" date="2023-11" db="EMBL/GenBank/DDBJ databases">
        <title>Analysis of the Genomes of Mucilaginibacter gossypii cycad 4 and M. sabulilitoris SNA2: microbes with the potential for plant growth promotion.</title>
        <authorList>
            <person name="Hirsch A.M."/>
            <person name="Humm E."/>
            <person name="Rubbi M."/>
            <person name="Del Vecchio G."/>
            <person name="Ha S.M."/>
            <person name="Pellegrini M."/>
            <person name="Gunsalus R.P."/>
        </authorList>
    </citation>
    <scope>NUCLEOTIDE SEQUENCE [LARGE SCALE GENOMIC DNA]</scope>
    <source>
        <strain evidence="3 4">SNA2</strain>
    </source>
</reference>
<sequence>MKIERLSVRQLQWLIWCGVAMIVFFSTVAEDPLAQALVYMMINVSFYAVIIYGNISFLYPRFYETGRRLEYVIYSALYVCAFAIGRGYLAISIYNHYFAKTPEKITWPLILAFIAGGALDFMMSLIFRIALAYFKLKQQSEEIKVQKSKAELNLLKAQLQPHFLFNTLNNIYYEIYTEAPRSAKLVEQLSEIMRYFTDETPKEQVPLSAEIGFIQNYIALETIRLRYGAEVRLEQELYKDFMVPPMLLMTLVENVFKHGIDPQINKNPVTIKLYDQNGYLYFQTINAKVERAGLPHGLGLKNLRERLSILYDDQFELNHTEENGLFIASLKIPVS</sequence>
<keyword evidence="3" id="KW-0418">Kinase</keyword>
<proteinExistence type="predicted"/>
<dbReference type="GO" id="GO:0016301">
    <property type="term" value="F:kinase activity"/>
    <property type="evidence" value="ECO:0007669"/>
    <property type="project" value="UniProtKB-KW"/>
</dbReference>
<dbReference type="PANTHER" id="PTHR34220:SF7">
    <property type="entry name" value="SENSOR HISTIDINE KINASE YPDA"/>
    <property type="match status" value="1"/>
</dbReference>
<dbReference type="Gene3D" id="3.30.565.10">
    <property type="entry name" value="Histidine kinase-like ATPase, C-terminal domain"/>
    <property type="match status" value="1"/>
</dbReference>
<dbReference type="InterPro" id="IPR050640">
    <property type="entry name" value="Bact_2-comp_sensor_kinase"/>
</dbReference>
<feature type="domain" description="Signal transduction histidine kinase internal region" evidence="2">
    <location>
        <begin position="150"/>
        <end position="225"/>
    </location>
</feature>
<dbReference type="RefSeq" id="WP_321562011.1">
    <property type="nucleotide sequence ID" value="NZ_CP139558.1"/>
</dbReference>
<keyword evidence="1" id="KW-0472">Membrane</keyword>
<evidence type="ECO:0000259" key="2">
    <source>
        <dbReference type="Pfam" id="PF06580"/>
    </source>
</evidence>